<dbReference type="InterPro" id="IPR016181">
    <property type="entry name" value="Acyl_CoA_acyltransferase"/>
</dbReference>
<sequence length="149" mass="17036">MIDWTFESFESLSCGDLYDILRHRQDVFVLEQKCFYPDIDGKDQVARHLIGRGAHNTFLAYMRILGPGDYYEEPALGRILVTPEARGRGLARTLMDEGHARAKALYGDVPLRLNAQAYLKDFYESVGYEIVRGPYDEDGIPHYEMLKAA</sequence>
<dbReference type="AlphaFoldDB" id="A0A9J7AVN4"/>
<dbReference type="SUPFAM" id="SSF55729">
    <property type="entry name" value="Acyl-CoA N-acyltransferases (Nat)"/>
    <property type="match status" value="1"/>
</dbReference>
<reference evidence="2" key="1">
    <citation type="submission" date="2022-08" db="EMBL/GenBank/DDBJ databases">
        <title>Nisaea acidiphila sp. nov., isolated from a marine algal debris and emended description of the genus Nisaea Urios et al. 2008.</title>
        <authorList>
            <person name="Kwon K."/>
        </authorList>
    </citation>
    <scope>NUCLEOTIDE SEQUENCE</scope>
    <source>
        <strain evidence="2">MEBiC11861</strain>
    </source>
</reference>
<evidence type="ECO:0000259" key="1">
    <source>
        <dbReference type="PROSITE" id="PS51186"/>
    </source>
</evidence>
<organism evidence="2 3">
    <name type="scientific">Nisaea acidiphila</name>
    <dbReference type="NCBI Taxonomy" id="1862145"/>
    <lineage>
        <taxon>Bacteria</taxon>
        <taxon>Pseudomonadati</taxon>
        <taxon>Pseudomonadota</taxon>
        <taxon>Alphaproteobacteria</taxon>
        <taxon>Rhodospirillales</taxon>
        <taxon>Thalassobaculaceae</taxon>
        <taxon>Nisaea</taxon>
    </lineage>
</organism>
<dbReference type="EC" id="2.3.1.-" evidence="2"/>
<evidence type="ECO:0000313" key="2">
    <source>
        <dbReference type="EMBL" id="UUX50348.1"/>
    </source>
</evidence>
<dbReference type="EMBL" id="CP102480">
    <property type="protein sequence ID" value="UUX50348.1"/>
    <property type="molecule type" value="Genomic_DNA"/>
</dbReference>
<feature type="domain" description="N-acetyltransferase" evidence="1">
    <location>
        <begin position="7"/>
        <end position="149"/>
    </location>
</feature>
<dbReference type="CDD" id="cd04301">
    <property type="entry name" value="NAT_SF"/>
    <property type="match status" value="1"/>
</dbReference>
<accession>A0A9J7AVN4</accession>
<protein>
    <submittedName>
        <fullName evidence="2">GNAT family N-acetyltransferase</fullName>
        <ecNumber evidence="2">2.3.1.-</ecNumber>
    </submittedName>
</protein>
<proteinExistence type="predicted"/>
<dbReference type="KEGG" id="naci:NUH88_01360"/>
<gene>
    <name evidence="2" type="ORF">NUH88_01360</name>
</gene>
<dbReference type="Pfam" id="PF13673">
    <property type="entry name" value="Acetyltransf_10"/>
    <property type="match status" value="1"/>
</dbReference>
<dbReference type="InterPro" id="IPR000182">
    <property type="entry name" value="GNAT_dom"/>
</dbReference>
<dbReference type="Gene3D" id="3.40.630.30">
    <property type="match status" value="1"/>
</dbReference>
<evidence type="ECO:0000313" key="3">
    <source>
        <dbReference type="Proteomes" id="UP001060336"/>
    </source>
</evidence>
<keyword evidence="2" id="KW-0808">Transferase</keyword>
<name>A0A9J7AVN4_9PROT</name>
<keyword evidence="2" id="KW-0012">Acyltransferase</keyword>
<dbReference type="RefSeq" id="WP_257769506.1">
    <property type="nucleotide sequence ID" value="NZ_CP102480.1"/>
</dbReference>
<keyword evidence="3" id="KW-1185">Reference proteome</keyword>
<dbReference type="GO" id="GO:0016747">
    <property type="term" value="F:acyltransferase activity, transferring groups other than amino-acyl groups"/>
    <property type="evidence" value="ECO:0007669"/>
    <property type="project" value="InterPro"/>
</dbReference>
<dbReference type="PROSITE" id="PS51186">
    <property type="entry name" value="GNAT"/>
    <property type="match status" value="1"/>
</dbReference>
<dbReference type="Proteomes" id="UP001060336">
    <property type="component" value="Chromosome"/>
</dbReference>